<sequence>MMRTSSWPDASSDSVFGMPKLRVMARRKGVAGVLAAVLLVAGCSDSRGGGERKRVLTTFTVLADMTRAVAGNTVDVESITKPGAEIHEYEPTPSDLKKGSRVDLVLENGLGLERWFDRFVRDGKAKRATLSAGVEPIPIRSGQYEGKANPHAWMSPANARIYVRNIVTALSELDPPNAPVFKANAERYEAQLTEIDTFLRSELGKLPVNQRALVTCEGAFSYLARDAGLREAYLWPVNSDEEGTPQQIAATVTFVRQNAVPAVFCESTVNDKAQQQVARETGARMGGTLYVDSLSEEGGPVPTYLRLLRYDAETVVSGLTGGRR</sequence>
<evidence type="ECO:0000256" key="1">
    <source>
        <dbReference type="ARBA" id="ARBA00004196"/>
    </source>
</evidence>
<keyword evidence="3" id="KW-0479">Metal-binding</keyword>
<dbReference type="PANTHER" id="PTHR42953:SF1">
    <property type="entry name" value="METAL-BINDING PROTEIN HI_0362-RELATED"/>
    <property type="match status" value="1"/>
</dbReference>
<dbReference type="InterPro" id="IPR006129">
    <property type="entry name" value="AdhesinB"/>
</dbReference>
<organism evidence="6 7">
    <name type="scientific">Allokutzneria multivorans</name>
    <dbReference type="NCBI Taxonomy" id="1142134"/>
    <lineage>
        <taxon>Bacteria</taxon>
        <taxon>Bacillati</taxon>
        <taxon>Actinomycetota</taxon>
        <taxon>Actinomycetes</taxon>
        <taxon>Pseudonocardiales</taxon>
        <taxon>Pseudonocardiaceae</taxon>
        <taxon>Allokutzneria</taxon>
    </lineage>
</organism>
<comment type="similarity">
    <text evidence="5">Belongs to the bacterial solute-binding protein 9 family.</text>
</comment>
<dbReference type="InterPro" id="IPR050492">
    <property type="entry name" value="Bact_metal-bind_prot9"/>
</dbReference>
<dbReference type="CDD" id="cd01137">
    <property type="entry name" value="PsaA"/>
    <property type="match status" value="1"/>
</dbReference>
<protein>
    <submittedName>
        <fullName evidence="6">Metal ABC transporter substrate-binding protein</fullName>
    </submittedName>
</protein>
<name>A0ABP7U5J8_9PSEU</name>
<dbReference type="EMBL" id="BAABAL010000027">
    <property type="protein sequence ID" value="GAA4036485.1"/>
    <property type="molecule type" value="Genomic_DNA"/>
</dbReference>
<accession>A0ABP7U5J8</accession>
<dbReference type="InterPro" id="IPR006128">
    <property type="entry name" value="Lipoprotein_PsaA-like"/>
</dbReference>
<evidence type="ECO:0000313" key="6">
    <source>
        <dbReference type="EMBL" id="GAA4036485.1"/>
    </source>
</evidence>
<dbReference type="SUPFAM" id="SSF53807">
    <property type="entry name" value="Helical backbone' metal receptor"/>
    <property type="match status" value="1"/>
</dbReference>
<keyword evidence="7" id="KW-1185">Reference proteome</keyword>
<reference evidence="7" key="1">
    <citation type="journal article" date="2019" name="Int. J. Syst. Evol. Microbiol.">
        <title>The Global Catalogue of Microorganisms (GCM) 10K type strain sequencing project: providing services to taxonomists for standard genome sequencing and annotation.</title>
        <authorList>
            <consortium name="The Broad Institute Genomics Platform"/>
            <consortium name="The Broad Institute Genome Sequencing Center for Infectious Disease"/>
            <person name="Wu L."/>
            <person name="Ma J."/>
        </authorList>
    </citation>
    <scope>NUCLEOTIDE SEQUENCE [LARGE SCALE GENOMIC DNA]</scope>
    <source>
        <strain evidence="7">JCM 17342</strain>
    </source>
</reference>
<comment type="caution">
    <text evidence="6">The sequence shown here is derived from an EMBL/GenBank/DDBJ whole genome shotgun (WGS) entry which is preliminary data.</text>
</comment>
<dbReference type="InterPro" id="IPR006127">
    <property type="entry name" value="ZnuA-like"/>
</dbReference>
<dbReference type="PANTHER" id="PTHR42953">
    <property type="entry name" value="HIGH-AFFINITY ZINC UPTAKE SYSTEM PROTEIN ZNUA-RELATED"/>
    <property type="match status" value="1"/>
</dbReference>
<dbReference type="Proteomes" id="UP001501747">
    <property type="component" value="Unassembled WGS sequence"/>
</dbReference>
<comment type="subcellular location">
    <subcellularLocation>
        <location evidence="1">Cell envelope</location>
    </subcellularLocation>
</comment>
<gene>
    <name evidence="6" type="ORF">GCM10022247_72840</name>
</gene>
<keyword evidence="4" id="KW-0732">Signal</keyword>
<evidence type="ECO:0000256" key="3">
    <source>
        <dbReference type="ARBA" id="ARBA00022723"/>
    </source>
</evidence>
<evidence type="ECO:0000256" key="4">
    <source>
        <dbReference type="ARBA" id="ARBA00022729"/>
    </source>
</evidence>
<dbReference type="Pfam" id="PF01297">
    <property type="entry name" value="ZnuA"/>
    <property type="match status" value="1"/>
</dbReference>
<keyword evidence="2 5" id="KW-0813">Transport</keyword>
<evidence type="ECO:0000313" key="7">
    <source>
        <dbReference type="Proteomes" id="UP001501747"/>
    </source>
</evidence>
<dbReference type="Gene3D" id="3.40.50.1980">
    <property type="entry name" value="Nitrogenase molybdenum iron protein domain"/>
    <property type="match status" value="2"/>
</dbReference>
<evidence type="ECO:0000256" key="2">
    <source>
        <dbReference type="ARBA" id="ARBA00022448"/>
    </source>
</evidence>
<proteinExistence type="inferred from homology"/>
<dbReference type="PRINTS" id="PR00691">
    <property type="entry name" value="ADHESINB"/>
</dbReference>
<evidence type="ECO:0000256" key="5">
    <source>
        <dbReference type="RuleBase" id="RU003512"/>
    </source>
</evidence>
<dbReference type="PRINTS" id="PR00690">
    <property type="entry name" value="ADHESNFAMILY"/>
</dbReference>